<evidence type="ECO:0000313" key="3">
    <source>
        <dbReference type="Proteomes" id="UP001596455"/>
    </source>
</evidence>
<dbReference type="InterPro" id="IPR001753">
    <property type="entry name" value="Enoyl-CoA_hydra/iso"/>
</dbReference>
<reference evidence="3" key="1">
    <citation type="journal article" date="2019" name="Int. J. Syst. Evol. Microbiol.">
        <title>The Global Catalogue of Microorganisms (GCM) 10K type strain sequencing project: providing services to taxonomists for standard genome sequencing and annotation.</title>
        <authorList>
            <consortium name="The Broad Institute Genomics Platform"/>
            <consortium name="The Broad Institute Genome Sequencing Center for Infectious Disease"/>
            <person name="Wu L."/>
            <person name="Ma J."/>
        </authorList>
    </citation>
    <scope>NUCLEOTIDE SEQUENCE [LARGE SCALE GENOMIC DNA]</scope>
    <source>
        <strain evidence="3">JCM 1490</strain>
    </source>
</reference>
<comment type="similarity">
    <text evidence="1">Belongs to the enoyl-CoA hydratase/isomerase family.</text>
</comment>
<comment type="caution">
    <text evidence="2">The sequence shown here is derived from an EMBL/GenBank/DDBJ whole genome shotgun (WGS) entry which is preliminary data.</text>
</comment>
<dbReference type="SUPFAM" id="SSF52096">
    <property type="entry name" value="ClpP/crotonase"/>
    <property type="match status" value="1"/>
</dbReference>
<dbReference type="EMBL" id="JBHTCQ010000001">
    <property type="protein sequence ID" value="MFC7404194.1"/>
    <property type="molecule type" value="Genomic_DNA"/>
</dbReference>
<dbReference type="InterPro" id="IPR051683">
    <property type="entry name" value="Enoyl-CoA_Hydratase/Isomerase"/>
</dbReference>
<dbReference type="Proteomes" id="UP001596455">
    <property type="component" value="Unassembled WGS sequence"/>
</dbReference>
<sequence length="262" mass="27959">MNTVVDDAPRVTVEKAGAVWRVEISNPARRNALTWGMYQQLQDISRAANASDDVRVLVLRGAGGTFAAGTDIAQFTDFDGDAGVAYEHRVGEILGDLLSVRVPVVGVCEGPVVGAGLVIAACCDLLVATEDAQFGIPVARTLGNVIAPTSMQRLRDRLGPGRTMAMLLTARPLSAAEAQSAGFVHRVTSTDQIDALVEEVVEGLLASAPLTLAAVKDLERRLARRDAADPADDVVRRVYGSADFHEGVTAFVEKRRPQWRGE</sequence>
<dbReference type="PANTHER" id="PTHR42964">
    <property type="entry name" value="ENOYL-COA HYDRATASE"/>
    <property type="match status" value="1"/>
</dbReference>
<dbReference type="PANTHER" id="PTHR42964:SF1">
    <property type="entry name" value="POLYKETIDE BIOSYNTHESIS ENOYL-COA HYDRATASE PKSH-RELATED"/>
    <property type="match status" value="1"/>
</dbReference>
<accession>A0ABW2Q3X7</accession>
<keyword evidence="3" id="KW-1185">Reference proteome</keyword>
<dbReference type="Gene3D" id="3.90.226.10">
    <property type="entry name" value="2-enoyl-CoA Hydratase, Chain A, domain 1"/>
    <property type="match status" value="1"/>
</dbReference>
<name>A0ABW2Q3X7_9MICO</name>
<dbReference type="Pfam" id="PF00378">
    <property type="entry name" value="ECH_1"/>
    <property type="match status" value="1"/>
</dbReference>
<dbReference type="CDD" id="cd06558">
    <property type="entry name" value="crotonase-like"/>
    <property type="match status" value="1"/>
</dbReference>
<organism evidence="2 3">
    <name type="scientific">Georgenia alba</name>
    <dbReference type="NCBI Taxonomy" id="2233858"/>
    <lineage>
        <taxon>Bacteria</taxon>
        <taxon>Bacillati</taxon>
        <taxon>Actinomycetota</taxon>
        <taxon>Actinomycetes</taxon>
        <taxon>Micrococcales</taxon>
        <taxon>Bogoriellaceae</taxon>
        <taxon>Georgenia</taxon>
    </lineage>
</organism>
<dbReference type="InterPro" id="IPR029045">
    <property type="entry name" value="ClpP/crotonase-like_dom_sf"/>
</dbReference>
<evidence type="ECO:0000256" key="1">
    <source>
        <dbReference type="ARBA" id="ARBA00005254"/>
    </source>
</evidence>
<dbReference type="RefSeq" id="WP_382391353.1">
    <property type="nucleotide sequence ID" value="NZ_JBHTCQ010000001.1"/>
</dbReference>
<gene>
    <name evidence="2" type="ORF">ACFQQL_03650</name>
</gene>
<evidence type="ECO:0000313" key="2">
    <source>
        <dbReference type="EMBL" id="MFC7404194.1"/>
    </source>
</evidence>
<dbReference type="NCBIfam" id="NF004796">
    <property type="entry name" value="PRK06144.1"/>
    <property type="match status" value="1"/>
</dbReference>
<protein>
    <submittedName>
        <fullName evidence="2">Enoyl-CoA hydratase</fullName>
    </submittedName>
</protein>
<proteinExistence type="inferred from homology"/>